<dbReference type="AlphaFoldDB" id="A0A067QM52"/>
<sequence length="48" mass="5491">MGYFNFNKMEPGLTLATQEKAHSYHFPVVSSWPPNLPNVEPCECVHWG</sequence>
<gene>
    <name evidence="1" type="ORF">L798_00925</name>
</gene>
<protein>
    <submittedName>
        <fullName evidence="1">Uncharacterized protein</fullName>
    </submittedName>
</protein>
<keyword evidence="2" id="KW-1185">Reference proteome</keyword>
<dbReference type="Proteomes" id="UP000027135">
    <property type="component" value="Unassembled WGS sequence"/>
</dbReference>
<organism evidence="1 2">
    <name type="scientific">Zootermopsis nevadensis</name>
    <name type="common">Dampwood termite</name>
    <dbReference type="NCBI Taxonomy" id="136037"/>
    <lineage>
        <taxon>Eukaryota</taxon>
        <taxon>Metazoa</taxon>
        <taxon>Ecdysozoa</taxon>
        <taxon>Arthropoda</taxon>
        <taxon>Hexapoda</taxon>
        <taxon>Insecta</taxon>
        <taxon>Pterygota</taxon>
        <taxon>Neoptera</taxon>
        <taxon>Polyneoptera</taxon>
        <taxon>Dictyoptera</taxon>
        <taxon>Blattodea</taxon>
        <taxon>Blattoidea</taxon>
        <taxon>Termitoidae</taxon>
        <taxon>Termopsidae</taxon>
        <taxon>Zootermopsis</taxon>
    </lineage>
</organism>
<name>A0A067QM52_ZOONE</name>
<dbReference type="InParanoid" id="A0A067QM52"/>
<reference evidence="1 2" key="1">
    <citation type="journal article" date="2014" name="Nat. Commun.">
        <title>Molecular traces of alternative social organization in a termite genome.</title>
        <authorList>
            <person name="Terrapon N."/>
            <person name="Li C."/>
            <person name="Robertson H.M."/>
            <person name="Ji L."/>
            <person name="Meng X."/>
            <person name="Booth W."/>
            <person name="Chen Z."/>
            <person name="Childers C.P."/>
            <person name="Glastad K.M."/>
            <person name="Gokhale K."/>
            <person name="Gowin J."/>
            <person name="Gronenberg W."/>
            <person name="Hermansen R.A."/>
            <person name="Hu H."/>
            <person name="Hunt B.G."/>
            <person name="Huylmans A.K."/>
            <person name="Khalil S.M."/>
            <person name="Mitchell R.D."/>
            <person name="Munoz-Torres M.C."/>
            <person name="Mustard J.A."/>
            <person name="Pan H."/>
            <person name="Reese J.T."/>
            <person name="Scharf M.E."/>
            <person name="Sun F."/>
            <person name="Vogel H."/>
            <person name="Xiao J."/>
            <person name="Yang W."/>
            <person name="Yang Z."/>
            <person name="Yang Z."/>
            <person name="Zhou J."/>
            <person name="Zhu J."/>
            <person name="Brent C.S."/>
            <person name="Elsik C.G."/>
            <person name="Goodisman M.A."/>
            <person name="Liberles D.A."/>
            <person name="Roe R.M."/>
            <person name="Vargo E.L."/>
            <person name="Vilcinskas A."/>
            <person name="Wang J."/>
            <person name="Bornberg-Bauer E."/>
            <person name="Korb J."/>
            <person name="Zhang G."/>
            <person name="Liebig J."/>
        </authorList>
    </citation>
    <scope>NUCLEOTIDE SEQUENCE [LARGE SCALE GENOMIC DNA]</scope>
    <source>
        <tissue evidence="1">Whole organism</tissue>
    </source>
</reference>
<accession>A0A067QM52</accession>
<proteinExistence type="predicted"/>
<evidence type="ECO:0000313" key="2">
    <source>
        <dbReference type="Proteomes" id="UP000027135"/>
    </source>
</evidence>
<evidence type="ECO:0000313" key="1">
    <source>
        <dbReference type="EMBL" id="KDR09259.1"/>
    </source>
</evidence>
<dbReference type="EMBL" id="KK853256">
    <property type="protein sequence ID" value="KDR09259.1"/>
    <property type="molecule type" value="Genomic_DNA"/>
</dbReference>